<dbReference type="PANTHER" id="PTHR43566">
    <property type="entry name" value="CONSERVED PROTEIN"/>
    <property type="match status" value="1"/>
</dbReference>
<dbReference type="InterPro" id="IPR025420">
    <property type="entry name" value="DUF4143"/>
</dbReference>
<dbReference type="Proteomes" id="UP000004578">
    <property type="component" value="Unassembled WGS sequence"/>
</dbReference>
<evidence type="ECO:0000313" key="3">
    <source>
        <dbReference type="EMBL" id="EJF47161.1"/>
    </source>
</evidence>
<organism evidence="3 4">
    <name type="scientific">Schaalia georgiae F0490</name>
    <dbReference type="NCBI Taxonomy" id="1125717"/>
    <lineage>
        <taxon>Bacteria</taxon>
        <taxon>Bacillati</taxon>
        <taxon>Actinomycetota</taxon>
        <taxon>Actinomycetes</taxon>
        <taxon>Actinomycetales</taxon>
        <taxon>Actinomycetaceae</taxon>
        <taxon>Schaalia</taxon>
    </lineage>
</organism>
<keyword evidence="4" id="KW-1185">Reference proteome</keyword>
<dbReference type="AlphaFoldDB" id="J0XEM4"/>
<proteinExistence type="predicted"/>
<evidence type="ECO:0000259" key="1">
    <source>
        <dbReference type="Pfam" id="PF13173"/>
    </source>
</evidence>
<dbReference type="Pfam" id="PF13173">
    <property type="entry name" value="AAA_14"/>
    <property type="match status" value="1"/>
</dbReference>
<evidence type="ECO:0000313" key="4">
    <source>
        <dbReference type="Proteomes" id="UP000004578"/>
    </source>
</evidence>
<dbReference type="InterPro" id="IPR041682">
    <property type="entry name" value="AAA_14"/>
</dbReference>
<evidence type="ECO:0000259" key="2">
    <source>
        <dbReference type="Pfam" id="PF13635"/>
    </source>
</evidence>
<dbReference type="EMBL" id="AKFS01000100">
    <property type="protein sequence ID" value="EJF47161.1"/>
    <property type="molecule type" value="Genomic_DNA"/>
</dbReference>
<name>J0XEM4_9ACTO</name>
<sequence>MEYQRRIVDDELDELFPEIAAISLDGPKAVGKTTTAEQRVRAVVRLDESEHQTLVRASPSMILDYPRPTLVDEWQRVPEVWDRIRHAVDQDPKGGQFLLAGSASPHPGSVTHSGAGRIGRMRMRPMTLAERGVEEPTVSLRALLSGTHPELRGTTDVGIKQYAEEITASGFPGIRGFGPRGRRFHLDSYIVTTVEKEIATSAAPVKRPQAMTAWLRAYAAAESTTASYTRILDAATPGQTDKPSRGAADAYRDALTALWLLDPLPAWIPVGSALNRLGAKPKHHLADPALSARLLGLDSRALLTGAGRVMNPGAGVALGALFEALATLSVRVFAQADEAGAGHLRTRNGDHEVDLIVERADGAVVACEVKLASSVQDSDTKHLCWLKKTVGDRLLDAIVINTGPRAYRRPDGIGVVPLALLGV</sequence>
<protein>
    <submittedName>
        <fullName evidence="3">AAA domain protein</fullName>
    </submittedName>
</protein>
<dbReference type="PANTHER" id="PTHR43566:SF2">
    <property type="entry name" value="DUF4143 DOMAIN-CONTAINING PROTEIN"/>
    <property type="match status" value="1"/>
</dbReference>
<feature type="domain" description="AAA" evidence="1">
    <location>
        <begin position="21"/>
        <end position="130"/>
    </location>
</feature>
<feature type="domain" description="DUF4143" evidence="2">
    <location>
        <begin position="203"/>
        <end position="371"/>
    </location>
</feature>
<dbReference type="RefSeq" id="WP_005868979.1">
    <property type="nucleotide sequence ID" value="NZ_AKFS01000100.1"/>
</dbReference>
<dbReference type="OrthoDB" id="128089at2"/>
<comment type="caution">
    <text evidence="3">The sequence shown here is derived from an EMBL/GenBank/DDBJ whole genome shotgun (WGS) entry which is preliminary data.</text>
</comment>
<accession>J0XEM4</accession>
<dbReference type="Pfam" id="PF13635">
    <property type="entry name" value="DUF4143"/>
    <property type="match status" value="1"/>
</dbReference>
<reference evidence="3 4" key="1">
    <citation type="submission" date="2012-05" db="EMBL/GenBank/DDBJ databases">
        <authorList>
            <person name="Harkins D.M."/>
            <person name="Madupu R."/>
            <person name="Durkin A.S."/>
            <person name="Torralba M."/>
            <person name="Methe B."/>
            <person name="Sutton G.G."/>
            <person name="Nelson K.E."/>
        </authorList>
    </citation>
    <scope>NUCLEOTIDE SEQUENCE [LARGE SCALE GENOMIC DNA]</scope>
    <source>
        <strain evidence="3 4">F0490</strain>
    </source>
</reference>
<dbReference type="PATRIC" id="fig|1125717.3.peg.680"/>
<gene>
    <name evidence="3" type="ORF">HMPREF1317_1623</name>
</gene>